<accession>A0A7Z7B125</accession>
<feature type="transmembrane region" description="Helical" evidence="7">
    <location>
        <begin position="143"/>
        <end position="166"/>
    </location>
</feature>
<evidence type="ECO:0000256" key="4">
    <source>
        <dbReference type="ARBA" id="ARBA00022801"/>
    </source>
</evidence>
<evidence type="ECO:0000256" key="3">
    <source>
        <dbReference type="ARBA" id="ARBA00022670"/>
    </source>
</evidence>
<comment type="cofactor">
    <cofactor evidence="1">
        <name>Zn(2+)</name>
        <dbReference type="ChEBI" id="CHEBI:29105"/>
    </cofactor>
</comment>
<keyword evidence="7" id="KW-0812">Transmembrane</keyword>
<keyword evidence="7" id="KW-0472">Membrane</keyword>
<evidence type="ECO:0000313" key="9">
    <source>
        <dbReference type="Proteomes" id="UP000199259"/>
    </source>
</evidence>
<keyword evidence="7" id="KW-1133">Transmembrane helix</keyword>
<feature type="transmembrane region" description="Helical" evidence="7">
    <location>
        <begin position="107"/>
        <end position="131"/>
    </location>
</feature>
<dbReference type="InterPro" id="IPR049500">
    <property type="entry name" value="Peptidase_M50B-like"/>
</dbReference>
<keyword evidence="5" id="KW-0862">Zinc</keyword>
<reference evidence="8 9" key="1">
    <citation type="submission" date="2016-10" db="EMBL/GenBank/DDBJ databases">
        <authorList>
            <person name="Varghese N."/>
            <person name="Submissions S."/>
        </authorList>
    </citation>
    <scope>NUCLEOTIDE SEQUENCE [LARGE SCALE GENOMIC DNA]</scope>
    <source>
        <strain evidence="8 9">PL 12/M</strain>
    </source>
</reference>
<dbReference type="CDD" id="cd06164">
    <property type="entry name" value="S2P-M50_SpoIVFB_CBS"/>
    <property type="match status" value="1"/>
</dbReference>
<keyword evidence="6" id="KW-0482">Metalloprotease</keyword>
<dbReference type="GO" id="GO:0008237">
    <property type="term" value="F:metallopeptidase activity"/>
    <property type="evidence" value="ECO:0007669"/>
    <property type="project" value="UniProtKB-KW"/>
</dbReference>
<sequence length="238" mass="26470">MSKAYRIGEIIGIPIKVDLSFLIVLPLFAWFFSIQSEPFGFAGIQSEIMKYILSLLTALLLFASVLIHELAHSYFALRFGGSIKEIRLHLLGGVAAMRKEVHEPLKVIMIVAAGPLSSIVLGVMLLFLGFALNPVSLKDGNSLFLVVFILGYVNIFLGLFNLIPAFPMDGGRVLRAFLSIYMDYVKATEKAVLIGKIFAVLLGILGLFTDLWLLLIALYIYGNANREEQLVKMTYSRY</sequence>
<feature type="transmembrane region" description="Helical" evidence="7">
    <location>
        <begin position="52"/>
        <end position="77"/>
    </location>
</feature>
<dbReference type="AlphaFoldDB" id="A0A7Z7B125"/>
<protein>
    <submittedName>
        <fullName evidence="8">Zn-dependent protease (Includes SpoIVFB)</fullName>
    </submittedName>
</protein>
<evidence type="ECO:0000256" key="1">
    <source>
        <dbReference type="ARBA" id="ARBA00001947"/>
    </source>
</evidence>
<evidence type="ECO:0000256" key="5">
    <source>
        <dbReference type="ARBA" id="ARBA00022833"/>
    </source>
</evidence>
<keyword evidence="4" id="KW-0378">Hydrolase</keyword>
<keyword evidence="3 8" id="KW-0645">Protease</keyword>
<feature type="transmembrane region" description="Helical" evidence="7">
    <location>
        <begin position="12"/>
        <end position="32"/>
    </location>
</feature>
<proteinExistence type="inferred from homology"/>
<evidence type="ECO:0000256" key="7">
    <source>
        <dbReference type="SAM" id="Phobius"/>
    </source>
</evidence>
<evidence type="ECO:0000256" key="2">
    <source>
        <dbReference type="ARBA" id="ARBA00007931"/>
    </source>
</evidence>
<dbReference type="Proteomes" id="UP000199259">
    <property type="component" value="Unassembled WGS sequence"/>
</dbReference>
<comment type="caution">
    <text evidence="8">The sequence shown here is derived from an EMBL/GenBank/DDBJ whole genome shotgun (WGS) entry which is preliminary data.</text>
</comment>
<dbReference type="GO" id="GO:0006508">
    <property type="term" value="P:proteolysis"/>
    <property type="evidence" value="ECO:0007669"/>
    <property type="project" value="UniProtKB-KW"/>
</dbReference>
<dbReference type="Pfam" id="PF13398">
    <property type="entry name" value="Peptidase_M50B"/>
    <property type="match status" value="1"/>
</dbReference>
<gene>
    <name evidence="8" type="ORF">SAMN04488589_2552</name>
</gene>
<feature type="transmembrane region" description="Helical" evidence="7">
    <location>
        <begin position="197"/>
        <end position="221"/>
    </location>
</feature>
<name>A0A7Z7B125_9EURY</name>
<comment type="similarity">
    <text evidence="2">Belongs to the peptidase M50B family.</text>
</comment>
<evidence type="ECO:0000313" key="8">
    <source>
        <dbReference type="EMBL" id="SDG26312.1"/>
    </source>
</evidence>
<organism evidence="8 9">
    <name type="scientific">Methanolobus vulcani</name>
    <dbReference type="NCBI Taxonomy" id="38026"/>
    <lineage>
        <taxon>Archaea</taxon>
        <taxon>Methanobacteriati</taxon>
        <taxon>Methanobacteriota</taxon>
        <taxon>Stenosarchaea group</taxon>
        <taxon>Methanomicrobia</taxon>
        <taxon>Methanosarcinales</taxon>
        <taxon>Methanosarcinaceae</taxon>
        <taxon>Methanolobus</taxon>
    </lineage>
</organism>
<keyword evidence="9" id="KW-1185">Reference proteome</keyword>
<dbReference type="PANTHER" id="PTHR39188:SF3">
    <property type="entry name" value="STAGE IV SPORULATION PROTEIN FB"/>
    <property type="match status" value="1"/>
</dbReference>
<dbReference type="PANTHER" id="PTHR39188">
    <property type="entry name" value="MEMBRANE-ASSOCIATED ZINC METALLOPROTEASE M50B"/>
    <property type="match status" value="1"/>
</dbReference>
<dbReference type="EMBL" id="FNCA01000010">
    <property type="protein sequence ID" value="SDG26312.1"/>
    <property type="molecule type" value="Genomic_DNA"/>
</dbReference>
<evidence type="ECO:0000256" key="6">
    <source>
        <dbReference type="ARBA" id="ARBA00023049"/>
    </source>
</evidence>